<comment type="subcellular location">
    <subcellularLocation>
        <location evidence="1">Membrane</location>
        <topology evidence="1">Single-pass type II membrane protein</topology>
    </subcellularLocation>
</comment>
<dbReference type="Gene3D" id="2.60.40.1660">
    <property type="entry name" value="Na, k-atpase alpha subunit"/>
    <property type="match status" value="1"/>
</dbReference>
<evidence type="ECO:0000313" key="8">
    <source>
        <dbReference type="EMBL" id="KHN83123.1"/>
    </source>
</evidence>
<accession>A0A0B2VNJ1</accession>
<dbReference type="OrthoDB" id="5912413at2759"/>
<evidence type="ECO:0000256" key="4">
    <source>
        <dbReference type="ARBA" id="ARBA00022968"/>
    </source>
</evidence>
<sequence length="366" mass="41649">MCMSDLKIFGNVVGKFAREALIVTDGQMAAATLRYERVSDAQGATVIDHVSVYNPEQIDDTAAIIGRNGEIESAFSDPISFREIFYDPRLSPKQQKFCIATILTVACITVLMLISLFAGFGKVLFDITASEQRAKHGLLMIPDLRTRPINVLFYNTVNKTANIEDYAKEIDEYLNQYRDSQDYMRTYVRRCSPGERSDDNLWCLFDIERELGKACSKDNNYGYDEGKPCILFAFEDRLNWVPNMQPSSHHLPFLCRMQYQFSSNVFANISYFPSLPTSPRNGAFYLNQIPSRTVKDFDGKEVVERDGDIMYSLPPLLMVKLSFPKELGPFTIDCRIKDNVKGHEFSNLNTFKGQIGVSFDFMPNTS</sequence>
<evidence type="ECO:0000256" key="3">
    <source>
        <dbReference type="ARBA" id="ARBA00022692"/>
    </source>
</evidence>
<evidence type="ECO:0000256" key="7">
    <source>
        <dbReference type="SAM" id="Phobius"/>
    </source>
</evidence>
<name>A0A0B2VNJ1_TOXCA</name>
<comment type="similarity">
    <text evidence="2">Belongs to the X(+)/potassium ATPases subunit beta family.</text>
</comment>
<dbReference type="GO" id="GO:0005890">
    <property type="term" value="C:sodium:potassium-exchanging ATPase complex"/>
    <property type="evidence" value="ECO:0007669"/>
    <property type="project" value="InterPro"/>
</dbReference>
<dbReference type="PANTHER" id="PTHR11523">
    <property type="entry name" value="SODIUM/POTASSIUM-DEPENDENT ATPASE BETA SUBUNIT"/>
    <property type="match status" value="1"/>
</dbReference>
<comment type="caution">
    <text evidence="8">The sequence shown here is derived from an EMBL/GenBank/DDBJ whole genome shotgun (WGS) entry which is preliminary data.</text>
</comment>
<dbReference type="EMBL" id="JPKZ01001217">
    <property type="protein sequence ID" value="KHN83123.1"/>
    <property type="molecule type" value="Genomic_DNA"/>
</dbReference>
<dbReference type="InterPro" id="IPR038702">
    <property type="entry name" value="Na/K_ATPase_sub_beta_sf"/>
</dbReference>
<proteinExistence type="inferred from homology"/>
<dbReference type="STRING" id="6265.A0A0B2VNJ1"/>
<dbReference type="PANTHER" id="PTHR11523:SF28">
    <property type="entry name" value="NA_K-ATPASE BETA SUBUNIT ISOFORM 4-RELATED"/>
    <property type="match status" value="1"/>
</dbReference>
<dbReference type="GO" id="GO:0036376">
    <property type="term" value="P:sodium ion export across plasma membrane"/>
    <property type="evidence" value="ECO:0007669"/>
    <property type="project" value="TreeGrafter"/>
</dbReference>
<keyword evidence="3 7" id="KW-0812">Transmembrane</keyword>
<evidence type="ECO:0000256" key="2">
    <source>
        <dbReference type="ARBA" id="ARBA00005876"/>
    </source>
</evidence>
<dbReference type="GO" id="GO:0030007">
    <property type="term" value="P:intracellular potassium ion homeostasis"/>
    <property type="evidence" value="ECO:0007669"/>
    <property type="project" value="TreeGrafter"/>
</dbReference>
<evidence type="ECO:0000256" key="6">
    <source>
        <dbReference type="ARBA" id="ARBA00023136"/>
    </source>
</evidence>
<evidence type="ECO:0000256" key="1">
    <source>
        <dbReference type="ARBA" id="ARBA00004606"/>
    </source>
</evidence>
<keyword evidence="5 7" id="KW-1133">Transmembrane helix</keyword>
<keyword evidence="6 7" id="KW-0472">Membrane</keyword>
<gene>
    <name evidence="8" type="primary">nkb-1</name>
    <name evidence="8" type="ORF">Tcan_17084</name>
</gene>
<protein>
    <submittedName>
        <fullName evidence="8">Sodium/potassium-transporting ATPase subunit beta-1</fullName>
    </submittedName>
</protein>
<dbReference type="InterPro" id="IPR000402">
    <property type="entry name" value="Na/K_ATPase_sub_beta"/>
</dbReference>
<evidence type="ECO:0000256" key="5">
    <source>
        <dbReference type="ARBA" id="ARBA00022989"/>
    </source>
</evidence>
<organism evidence="8 9">
    <name type="scientific">Toxocara canis</name>
    <name type="common">Canine roundworm</name>
    <dbReference type="NCBI Taxonomy" id="6265"/>
    <lineage>
        <taxon>Eukaryota</taxon>
        <taxon>Metazoa</taxon>
        <taxon>Ecdysozoa</taxon>
        <taxon>Nematoda</taxon>
        <taxon>Chromadorea</taxon>
        <taxon>Rhabditida</taxon>
        <taxon>Spirurina</taxon>
        <taxon>Ascaridomorpha</taxon>
        <taxon>Ascaridoidea</taxon>
        <taxon>Toxocaridae</taxon>
        <taxon>Toxocara</taxon>
    </lineage>
</organism>
<keyword evidence="9" id="KW-1185">Reference proteome</keyword>
<dbReference type="Proteomes" id="UP000031036">
    <property type="component" value="Unassembled WGS sequence"/>
</dbReference>
<evidence type="ECO:0000313" key="9">
    <source>
        <dbReference type="Proteomes" id="UP000031036"/>
    </source>
</evidence>
<dbReference type="OMA" id="MMIPNIR"/>
<dbReference type="Pfam" id="PF00287">
    <property type="entry name" value="Na_K-ATPase"/>
    <property type="match status" value="1"/>
</dbReference>
<feature type="transmembrane region" description="Helical" evidence="7">
    <location>
        <begin position="97"/>
        <end position="120"/>
    </location>
</feature>
<reference evidence="8 9" key="1">
    <citation type="submission" date="2014-11" db="EMBL/GenBank/DDBJ databases">
        <title>Genetic blueprint of the zoonotic pathogen Toxocara canis.</title>
        <authorList>
            <person name="Zhu X.-Q."/>
            <person name="Korhonen P.K."/>
            <person name="Cai H."/>
            <person name="Young N.D."/>
            <person name="Nejsum P."/>
            <person name="von Samson-Himmelstjerna G."/>
            <person name="Boag P.R."/>
            <person name="Tan P."/>
            <person name="Li Q."/>
            <person name="Min J."/>
            <person name="Yang Y."/>
            <person name="Wang X."/>
            <person name="Fang X."/>
            <person name="Hall R.S."/>
            <person name="Hofmann A."/>
            <person name="Sternberg P.W."/>
            <person name="Jex A.R."/>
            <person name="Gasser R.B."/>
        </authorList>
    </citation>
    <scope>NUCLEOTIDE SEQUENCE [LARGE SCALE GENOMIC DNA]</scope>
    <source>
        <strain evidence="8">PN_DK_2014</strain>
    </source>
</reference>
<dbReference type="GO" id="GO:0001671">
    <property type="term" value="F:ATPase activator activity"/>
    <property type="evidence" value="ECO:0007669"/>
    <property type="project" value="TreeGrafter"/>
</dbReference>
<dbReference type="GO" id="GO:1990573">
    <property type="term" value="P:potassium ion import across plasma membrane"/>
    <property type="evidence" value="ECO:0007669"/>
    <property type="project" value="TreeGrafter"/>
</dbReference>
<dbReference type="GO" id="GO:0006883">
    <property type="term" value="P:intracellular sodium ion homeostasis"/>
    <property type="evidence" value="ECO:0007669"/>
    <property type="project" value="TreeGrafter"/>
</dbReference>
<keyword evidence="4" id="KW-0735">Signal-anchor</keyword>
<dbReference type="AlphaFoldDB" id="A0A0B2VNJ1"/>